<dbReference type="FunFam" id="3.90.850.10:FF:000002">
    <property type="entry name" value="2-hydroxyhepta-2,4-diene-1,7-dioate isomerase"/>
    <property type="match status" value="1"/>
</dbReference>
<evidence type="ECO:0000313" key="5">
    <source>
        <dbReference type="Proteomes" id="UP000436016"/>
    </source>
</evidence>
<keyword evidence="5" id="KW-1185">Reference proteome</keyword>
<dbReference type="InterPro" id="IPR011234">
    <property type="entry name" value="Fumarylacetoacetase-like_C"/>
</dbReference>
<dbReference type="GO" id="GO:0016853">
    <property type="term" value="F:isomerase activity"/>
    <property type="evidence" value="ECO:0007669"/>
    <property type="project" value="UniProtKB-ARBA"/>
</dbReference>
<dbReference type="EMBL" id="WUWG01000002">
    <property type="protein sequence ID" value="MXU65030.1"/>
    <property type="molecule type" value="Genomic_DNA"/>
</dbReference>
<evidence type="ECO:0000256" key="2">
    <source>
        <dbReference type="ARBA" id="ARBA00022723"/>
    </source>
</evidence>
<sequence>MKLVRFGDAGAEKPGLIDAAGDLRDLSAEIDDVTGAVLGPDMLDRLRAIDTDALPFVPGQPRIGPCVGDIGRIICIGLNYSDHAAESGMAEPDEPVIFIKGCAATGPNDTVTIPLGATKPDWEVELAVVIGSRTQHVSEDDSLDHVAGYAVANDVSERAFQHEMGGQWTKGKSCEGFAPLGPWLVTADEVGDPQKLGIWLEVNGHRYQDGSTADQIFGVRTVVSYLSRFMVLNPGDVILTGTPAGVGAGIQPEPVWLKPGDTVRLGIDKLGVQEQRYVAFEAAQSVAAQ</sequence>
<comment type="caution">
    <text evidence="4">The sequence shown here is derived from an EMBL/GenBank/DDBJ whole genome shotgun (WGS) entry which is preliminary data.</text>
</comment>
<dbReference type="InterPro" id="IPR051121">
    <property type="entry name" value="FAH"/>
</dbReference>
<organism evidence="4 5">
    <name type="scientific">Oceanomicrobium pacificus</name>
    <dbReference type="NCBI Taxonomy" id="2692916"/>
    <lineage>
        <taxon>Bacteria</taxon>
        <taxon>Pseudomonadati</taxon>
        <taxon>Pseudomonadota</taxon>
        <taxon>Alphaproteobacteria</taxon>
        <taxon>Rhodobacterales</taxon>
        <taxon>Paracoccaceae</taxon>
        <taxon>Oceanomicrobium</taxon>
    </lineage>
</organism>
<evidence type="ECO:0000313" key="4">
    <source>
        <dbReference type="EMBL" id="MXU65030.1"/>
    </source>
</evidence>
<proteinExistence type="inferred from homology"/>
<gene>
    <name evidence="4" type="ORF">GSH16_06200</name>
</gene>
<dbReference type="AlphaFoldDB" id="A0A6B0TKJ1"/>
<dbReference type="RefSeq" id="WP_160853133.1">
    <property type="nucleotide sequence ID" value="NZ_WUWG01000002.1"/>
</dbReference>
<name>A0A6B0TKJ1_9RHOB</name>
<keyword evidence="2" id="KW-0479">Metal-binding</keyword>
<dbReference type="GO" id="GO:0046872">
    <property type="term" value="F:metal ion binding"/>
    <property type="evidence" value="ECO:0007669"/>
    <property type="project" value="UniProtKB-KW"/>
</dbReference>
<reference evidence="4 5" key="1">
    <citation type="submission" date="2019-12" db="EMBL/GenBank/DDBJ databases">
        <title>Strain KN286 was isolated from seawater, which was collected from Caroline Seamount in the tropical western Pacific.</title>
        <authorList>
            <person name="Wang Q."/>
        </authorList>
    </citation>
    <scope>NUCLEOTIDE SEQUENCE [LARGE SCALE GENOMIC DNA]</scope>
    <source>
        <strain evidence="4 5">KN286</strain>
    </source>
</reference>
<evidence type="ECO:0000259" key="3">
    <source>
        <dbReference type="Pfam" id="PF01557"/>
    </source>
</evidence>
<dbReference type="PANTHER" id="PTHR42796:SF4">
    <property type="entry name" value="FUMARYLACETOACETATE HYDROLASE DOMAIN-CONTAINING PROTEIN 2A"/>
    <property type="match status" value="1"/>
</dbReference>
<accession>A0A6B0TKJ1</accession>
<comment type="similarity">
    <text evidence="1">Belongs to the FAH family.</text>
</comment>
<protein>
    <recommendedName>
        <fullName evidence="3">Fumarylacetoacetase-like C-terminal domain-containing protein</fullName>
    </recommendedName>
</protein>
<dbReference type="GO" id="GO:0019752">
    <property type="term" value="P:carboxylic acid metabolic process"/>
    <property type="evidence" value="ECO:0007669"/>
    <property type="project" value="UniProtKB-ARBA"/>
</dbReference>
<dbReference type="InterPro" id="IPR036663">
    <property type="entry name" value="Fumarylacetoacetase_C_sf"/>
</dbReference>
<feature type="domain" description="Fumarylacetoacetase-like C-terminal" evidence="3">
    <location>
        <begin position="73"/>
        <end position="276"/>
    </location>
</feature>
<dbReference type="SUPFAM" id="SSF56529">
    <property type="entry name" value="FAH"/>
    <property type="match status" value="1"/>
</dbReference>
<dbReference type="Proteomes" id="UP000436016">
    <property type="component" value="Unassembled WGS sequence"/>
</dbReference>
<dbReference type="Gene3D" id="3.90.850.10">
    <property type="entry name" value="Fumarylacetoacetase-like, C-terminal domain"/>
    <property type="match status" value="1"/>
</dbReference>
<dbReference type="PANTHER" id="PTHR42796">
    <property type="entry name" value="FUMARYLACETOACETATE HYDROLASE DOMAIN-CONTAINING PROTEIN 2A-RELATED"/>
    <property type="match status" value="1"/>
</dbReference>
<dbReference type="Pfam" id="PF01557">
    <property type="entry name" value="FAA_hydrolase"/>
    <property type="match status" value="1"/>
</dbReference>
<evidence type="ECO:0000256" key="1">
    <source>
        <dbReference type="ARBA" id="ARBA00010211"/>
    </source>
</evidence>